<dbReference type="PANTHER" id="PTHR40266">
    <property type="entry name" value="TOXIN HIGB-1"/>
    <property type="match status" value="1"/>
</dbReference>
<dbReference type="EMBL" id="AP014879">
    <property type="protein sequence ID" value="BAV32914.1"/>
    <property type="molecule type" value="Genomic_DNA"/>
</dbReference>
<dbReference type="InterPro" id="IPR035093">
    <property type="entry name" value="RelE/ParE_toxin_dom_sf"/>
</dbReference>
<accession>A0A1B4XDN0</accession>
<dbReference type="OrthoDB" id="9801102at2"/>
<dbReference type="PANTHER" id="PTHR40266:SF2">
    <property type="entry name" value="TOXIN HIGB-1"/>
    <property type="match status" value="1"/>
</dbReference>
<dbReference type="KEGG" id="slim:SCL_0592"/>
<dbReference type="SUPFAM" id="SSF143011">
    <property type="entry name" value="RelE-like"/>
    <property type="match status" value="1"/>
</dbReference>
<dbReference type="Gene3D" id="3.30.2310.20">
    <property type="entry name" value="RelE-like"/>
    <property type="match status" value="1"/>
</dbReference>
<sequence>MIKSFRHKGLADLFHTGNARKVQAKHVKRLRLILTMLNAATQARQMDAPGLRLHPLKGKPEGRWAVDVDENYRVIFRFQEGHACEVDYGDYH</sequence>
<organism evidence="1 2">
    <name type="scientific">Sulfuricaulis limicola</name>
    <dbReference type="NCBI Taxonomy" id="1620215"/>
    <lineage>
        <taxon>Bacteria</taxon>
        <taxon>Pseudomonadati</taxon>
        <taxon>Pseudomonadota</taxon>
        <taxon>Gammaproteobacteria</taxon>
        <taxon>Acidiferrobacterales</taxon>
        <taxon>Acidiferrobacteraceae</taxon>
        <taxon>Sulfuricaulis</taxon>
    </lineage>
</organism>
<name>A0A1B4XDN0_9GAMM</name>
<gene>
    <name evidence="1" type="ORF">SCL_0592</name>
</gene>
<reference evidence="1 2" key="1">
    <citation type="submission" date="2015-05" db="EMBL/GenBank/DDBJ databases">
        <title>Complete genome sequence of a sulfur-oxidizing gammaproteobacterium strain HA5.</title>
        <authorList>
            <person name="Miura A."/>
            <person name="Kojima H."/>
            <person name="Fukui M."/>
        </authorList>
    </citation>
    <scope>NUCLEOTIDE SEQUENCE [LARGE SCALE GENOMIC DNA]</scope>
    <source>
        <strain evidence="1 2">HA5</strain>
    </source>
</reference>
<dbReference type="AlphaFoldDB" id="A0A1B4XDN0"/>
<dbReference type="Proteomes" id="UP000243180">
    <property type="component" value="Chromosome"/>
</dbReference>
<dbReference type="InParanoid" id="A0A1B4XDN0"/>
<evidence type="ECO:0000313" key="2">
    <source>
        <dbReference type="Proteomes" id="UP000243180"/>
    </source>
</evidence>
<dbReference type="Pfam" id="PF05015">
    <property type="entry name" value="HigB-like_toxin"/>
    <property type="match status" value="1"/>
</dbReference>
<dbReference type="InterPro" id="IPR007711">
    <property type="entry name" value="HigB-1"/>
</dbReference>
<evidence type="ECO:0000313" key="1">
    <source>
        <dbReference type="EMBL" id="BAV32914.1"/>
    </source>
</evidence>
<dbReference type="RefSeq" id="WP_096359833.1">
    <property type="nucleotide sequence ID" value="NZ_AP014879.1"/>
</dbReference>
<keyword evidence="2" id="KW-1185">Reference proteome</keyword>
<proteinExistence type="predicted"/>
<protein>
    <submittedName>
        <fullName evidence="1">Peptidase</fullName>
    </submittedName>
</protein>